<evidence type="ECO:0000256" key="6">
    <source>
        <dbReference type="ARBA" id="ARBA00023136"/>
    </source>
</evidence>
<evidence type="ECO:0008006" key="10">
    <source>
        <dbReference type="Google" id="ProtNLM"/>
    </source>
</evidence>
<keyword evidence="9" id="KW-1185">Reference proteome</keyword>
<proteinExistence type="predicted"/>
<comment type="subcellular location">
    <subcellularLocation>
        <location evidence="1">Membrane</location>
        <topology evidence="1">Multi-pass membrane protein</topology>
    </subcellularLocation>
</comment>
<dbReference type="Pfam" id="PF02386">
    <property type="entry name" value="TrkH"/>
    <property type="match status" value="1"/>
</dbReference>
<accession>A0A9W9XEH3</accession>
<gene>
    <name evidence="8" type="ORF">N7539_002346</name>
</gene>
<evidence type="ECO:0000256" key="2">
    <source>
        <dbReference type="ARBA" id="ARBA00022448"/>
    </source>
</evidence>
<dbReference type="Proteomes" id="UP001148312">
    <property type="component" value="Unassembled WGS sequence"/>
</dbReference>
<keyword evidence="2" id="KW-0813">Transport</keyword>
<dbReference type="EMBL" id="JAPWDQ010000003">
    <property type="protein sequence ID" value="KAJ5490779.1"/>
    <property type="molecule type" value="Genomic_DNA"/>
</dbReference>
<feature type="transmembrane region" description="Helical" evidence="7">
    <location>
        <begin position="70"/>
        <end position="91"/>
    </location>
</feature>
<dbReference type="GeneID" id="81622198"/>
<feature type="transmembrane region" description="Helical" evidence="7">
    <location>
        <begin position="481"/>
        <end position="500"/>
    </location>
</feature>
<feature type="transmembrane region" description="Helical" evidence="7">
    <location>
        <begin position="237"/>
        <end position="264"/>
    </location>
</feature>
<feature type="transmembrane region" description="Helical" evidence="7">
    <location>
        <begin position="276"/>
        <end position="299"/>
    </location>
</feature>
<evidence type="ECO:0000313" key="9">
    <source>
        <dbReference type="Proteomes" id="UP001148312"/>
    </source>
</evidence>
<feature type="transmembrane region" description="Helical" evidence="7">
    <location>
        <begin position="507"/>
        <end position="527"/>
    </location>
</feature>
<keyword evidence="4 7" id="KW-1133">Transmembrane helix</keyword>
<name>A0A9W9XEH3_9EURO</name>
<feature type="transmembrane region" description="Helical" evidence="7">
    <location>
        <begin position="410"/>
        <end position="432"/>
    </location>
</feature>
<dbReference type="PANTHER" id="PTHR31064">
    <property type="entry name" value="POTASSIUM TRANSPORT PROTEIN DDB_G0292412-RELATED"/>
    <property type="match status" value="1"/>
</dbReference>
<keyword evidence="3 7" id="KW-0812">Transmembrane</keyword>
<evidence type="ECO:0000256" key="5">
    <source>
        <dbReference type="ARBA" id="ARBA00023065"/>
    </source>
</evidence>
<evidence type="ECO:0000313" key="8">
    <source>
        <dbReference type="EMBL" id="KAJ5490779.1"/>
    </source>
</evidence>
<dbReference type="RefSeq" id="XP_056791908.1">
    <property type="nucleotide sequence ID" value="XM_056931949.1"/>
</dbReference>
<evidence type="ECO:0000256" key="1">
    <source>
        <dbReference type="ARBA" id="ARBA00004141"/>
    </source>
</evidence>
<dbReference type="GO" id="GO:1990573">
    <property type="term" value="P:potassium ion import across plasma membrane"/>
    <property type="evidence" value="ECO:0007669"/>
    <property type="project" value="TreeGrafter"/>
</dbReference>
<keyword evidence="6 7" id="KW-0472">Membrane</keyword>
<protein>
    <recommendedName>
        <fullName evidence="10">Cation transporter</fullName>
    </recommendedName>
</protein>
<organism evidence="8 9">
    <name type="scientific">Penicillium diatomitis</name>
    <dbReference type="NCBI Taxonomy" id="2819901"/>
    <lineage>
        <taxon>Eukaryota</taxon>
        <taxon>Fungi</taxon>
        <taxon>Dikarya</taxon>
        <taxon>Ascomycota</taxon>
        <taxon>Pezizomycotina</taxon>
        <taxon>Eurotiomycetes</taxon>
        <taxon>Eurotiomycetidae</taxon>
        <taxon>Eurotiales</taxon>
        <taxon>Aspergillaceae</taxon>
        <taxon>Penicillium</taxon>
    </lineage>
</organism>
<dbReference type="InterPro" id="IPR051143">
    <property type="entry name" value="TrkH_K-transport"/>
</dbReference>
<feature type="transmembrane region" description="Helical" evidence="7">
    <location>
        <begin position="12"/>
        <end position="31"/>
    </location>
</feature>
<evidence type="ECO:0000256" key="4">
    <source>
        <dbReference type="ARBA" id="ARBA00022989"/>
    </source>
</evidence>
<dbReference type="GO" id="GO:0030007">
    <property type="term" value="P:intracellular potassium ion homeostasis"/>
    <property type="evidence" value="ECO:0007669"/>
    <property type="project" value="TreeGrafter"/>
</dbReference>
<dbReference type="GO" id="GO:0005886">
    <property type="term" value="C:plasma membrane"/>
    <property type="evidence" value="ECO:0007669"/>
    <property type="project" value="TreeGrafter"/>
</dbReference>
<keyword evidence="5" id="KW-0406">Ion transport</keyword>
<dbReference type="GO" id="GO:0140107">
    <property type="term" value="F:high-affinity potassium ion transmembrane transporter activity"/>
    <property type="evidence" value="ECO:0007669"/>
    <property type="project" value="TreeGrafter"/>
</dbReference>
<dbReference type="AlphaFoldDB" id="A0A9W9XEH3"/>
<comment type="caution">
    <text evidence="8">The sequence shown here is derived from an EMBL/GenBank/DDBJ whole genome shotgun (WGS) entry which is preliminary data.</text>
</comment>
<sequence>MAPLLESTLLPVHLAYFFLSALIGSAILYTTSARIVDLPYVDAFFMSFSAMTGAGLSVVDPSVLGTVSQIVLFILFILGHSVPIHGIITLIRAMCLQKTLIQGANTGEGCQTNCQGSSDGKHGKSALNCGIVNPEKVLHPLKTNVTDREIPADEPSPVGSEGMRYSRGPLIFTFTSCANGKSTRPVLERQKNRAISLRSLYTLARSRLEILLSRNENVNSESRFAKSSEESWHEYRALMVISVSTLLYAVICPLIGIIVVGFWFKLRRPDVPQGDGVAPFWAGSFLVMSSFANNGMSLIDSNMEPFQRERMLPDTPKWETWRQAFDNVLTEPHTLCGFLFPAGHTWFLVGTVVVLNSIMWGGFELAALRDIEIEALPRGYRALDGLYQAFSIRGGGFAVVNIDKLPQALLVIYAIMMYLSALPTCAAFRSAFLSHPEAGSLSCLEAGTKTLNPEASVYGGPVRSWSVFYYERLRSHLSRDMWWLSFAVILICVAESQNFADYPLAFSTFNIVFEVVSAYSFVGVSVGYPGKTTAFCAEWSPFSKLLLVLIAVIGRHRDVPNMVMRRNRLAQVDGQLHATSVIPQTMIDSFPIDTHHD</sequence>
<evidence type="ECO:0000256" key="3">
    <source>
        <dbReference type="ARBA" id="ARBA00022692"/>
    </source>
</evidence>
<reference evidence="8" key="1">
    <citation type="submission" date="2022-12" db="EMBL/GenBank/DDBJ databases">
        <authorList>
            <person name="Petersen C."/>
        </authorList>
    </citation>
    <scope>NUCLEOTIDE SEQUENCE</scope>
    <source>
        <strain evidence="8">IBT 30728</strain>
    </source>
</reference>
<reference evidence="8" key="2">
    <citation type="journal article" date="2023" name="IMA Fungus">
        <title>Comparative genomic study of the Penicillium genus elucidates a diverse pangenome and 15 lateral gene transfer events.</title>
        <authorList>
            <person name="Petersen C."/>
            <person name="Sorensen T."/>
            <person name="Nielsen M.R."/>
            <person name="Sondergaard T.E."/>
            <person name="Sorensen J.L."/>
            <person name="Fitzpatrick D.A."/>
            <person name="Frisvad J.C."/>
            <person name="Nielsen K.L."/>
        </authorList>
    </citation>
    <scope>NUCLEOTIDE SEQUENCE</scope>
    <source>
        <strain evidence="8">IBT 30728</strain>
    </source>
</reference>
<dbReference type="InterPro" id="IPR003445">
    <property type="entry name" value="Cat_transpt"/>
</dbReference>
<dbReference type="PANTHER" id="PTHR31064:SF37">
    <property type="entry name" value="TRANSPORTER, PUTATIVE (EUROFUNG)-RELATED"/>
    <property type="match status" value="1"/>
</dbReference>
<feature type="transmembrane region" description="Helical" evidence="7">
    <location>
        <begin position="43"/>
        <end position="64"/>
    </location>
</feature>
<evidence type="ECO:0000256" key="7">
    <source>
        <dbReference type="SAM" id="Phobius"/>
    </source>
</evidence>